<comment type="caution">
    <text evidence="7">The sequence shown here is derived from an EMBL/GenBank/DDBJ whole genome shotgun (WGS) entry which is preliminary data.</text>
</comment>
<feature type="transmembrane region" description="Helical" evidence="6">
    <location>
        <begin position="184"/>
        <end position="202"/>
    </location>
</feature>
<feature type="transmembrane region" description="Helical" evidence="6">
    <location>
        <begin position="152"/>
        <end position="172"/>
    </location>
</feature>
<feature type="transmembrane region" description="Helical" evidence="6">
    <location>
        <begin position="72"/>
        <end position="89"/>
    </location>
</feature>
<keyword evidence="8" id="KW-1185">Reference proteome</keyword>
<keyword evidence="4 6" id="KW-1133">Transmembrane helix</keyword>
<keyword evidence="3 6" id="KW-0812">Transmembrane</keyword>
<evidence type="ECO:0000256" key="6">
    <source>
        <dbReference type="SAM" id="Phobius"/>
    </source>
</evidence>
<proteinExistence type="predicted"/>
<reference evidence="7 8" key="1">
    <citation type="journal article" date="2012" name="J. Bacteriol.">
        <title>Genome Sequence of Gallaecimonas xiamenensis Type Strain 3-C-1.</title>
        <authorList>
            <person name="Lai Q."/>
            <person name="Wang L."/>
            <person name="Wang W."/>
            <person name="Shao Z."/>
        </authorList>
    </citation>
    <scope>NUCLEOTIDE SEQUENCE [LARGE SCALE GENOMIC DNA]</scope>
    <source>
        <strain evidence="7 8">3-C-1</strain>
    </source>
</reference>
<evidence type="ECO:0000256" key="3">
    <source>
        <dbReference type="ARBA" id="ARBA00022692"/>
    </source>
</evidence>
<comment type="subcellular location">
    <subcellularLocation>
        <location evidence="1">Cell membrane</location>
        <topology evidence="1">Multi-pass membrane protein</topology>
    </subcellularLocation>
</comment>
<keyword evidence="5 6" id="KW-0472">Membrane</keyword>
<gene>
    <name evidence="7" type="ORF">B3C1_02475</name>
</gene>
<evidence type="ECO:0000313" key="8">
    <source>
        <dbReference type="Proteomes" id="UP000006755"/>
    </source>
</evidence>
<feature type="transmembrane region" description="Helical" evidence="6">
    <location>
        <begin position="40"/>
        <end position="65"/>
    </location>
</feature>
<evidence type="ECO:0000256" key="5">
    <source>
        <dbReference type="ARBA" id="ARBA00023136"/>
    </source>
</evidence>
<dbReference type="Pfam" id="PF01810">
    <property type="entry name" value="LysE"/>
    <property type="match status" value="1"/>
</dbReference>
<name>K2K2D6_9GAMM</name>
<keyword evidence="2" id="KW-1003">Cell membrane</keyword>
<organism evidence="7 8">
    <name type="scientific">Gallaecimonas xiamenensis 3-C-1</name>
    <dbReference type="NCBI Taxonomy" id="745411"/>
    <lineage>
        <taxon>Bacteria</taxon>
        <taxon>Pseudomonadati</taxon>
        <taxon>Pseudomonadota</taxon>
        <taxon>Gammaproteobacteria</taxon>
        <taxon>Enterobacterales</taxon>
        <taxon>Gallaecimonadaceae</taxon>
        <taxon>Gallaecimonas</taxon>
    </lineage>
</organism>
<dbReference type="AlphaFoldDB" id="K2K2D6"/>
<dbReference type="GO" id="GO:0015171">
    <property type="term" value="F:amino acid transmembrane transporter activity"/>
    <property type="evidence" value="ECO:0007669"/>
    <property type="project" value="TreeGrafter"/>
</dbReference>
<dbReference type="eggNOG" id="COG1280">
    <property type="taxonomic scope" value="Bacteria"/>
</dbReference>
<dbReference type="STRING" id="745411.B3C1_02475"/>
<dbReference type="Proteomes" id="UP000006755">
    <property type="component" value="Unassembled WGS sequence"/>
</dbReference>
<dbReference type="GO" id="GO:0005886">
    <property type="term" value="C:plasma membrane"/>
    <property type="evidence" value="ECO:0007669"/>
    <property type="project" value="UniProtKB-SubCell"/>
</dbReference>
<evidence type="ECO:0000256" key="1">
    <source>
        <dbReference type="ARBA" id="ARBA00004651"/>
    </source>
</evidence>
<dbReference type="PANTHER" id="PTHR30086:SF17">
    <property type="entry name" value="LYSE FAMILY TRANSLOCATOR"/>
    <property type="match status" value="1"/>
</dbReference>
<dbReference type="OrthoDB" id="581870at2"/>
<feature type="transmembrane region" description="Helical" evidence="6">
    <location>
        <begin position="127"/>
        <end position="145"/>
    </location>
</feature>
<dbReference type="EMBL" id="AMRI01000003">
    <property type="protein sequence ID" value="EKE77034.1"/>
    <property type="molecule type" value="Genomic_DNA"/>
</dbReference>
<protein>
    <submittedName>
        <fullName evidence="7">Putative threonine efflux protein</fullName>
    </submittedName>
</protein>
<evidence type="ECO:0000313" key="7">
    <source>
        <dbReference type="EMBL" id="EKE77034.1"/>
    </source>
</evidence>
<sequence length="206" mass="22360">MSLISLFLTLAAVHLAALVAPGPDFALMLRASLYQGRRQALWMALGLSSSILVHSLVVLFAFGLISRWLPELLRWLPLIGGSWLLWLAWQCARNAAKAQPALTPAAAPEGSAWAAGFATSILNPKTYLYFFTLVGGLLPAQLGMAPRLGIAALFFCLAFAWFGMLGWCLGSASVRERLLGWRQWLEGSTGLVFAVVAVLMLAQFRP</sequence>
<dbReference type="PANTHER" id="PTHR30086">
    <property type="entry name" value="ARGININE EXPORTER PROTEIN ARGO"/>
    <property type="match status" value="1"/>
</dbReference>
<evidence type="ECO:0000256" key="2">
    <source>
        <dbReference type="ARBA" id="ARBA00022475"/>
    </source>
</evidence>
<dbReference type="RefSeq" id="WP_008482684.1">
    <property type="nucleotide sequence ID" value="NZ_AMRI01000003.1"/>
</dbReference>
<accession>K2K2D6</accession>
<dbReference type="InterPro" id="IPR001123">
    <property type="entry name" value="LeuE-type"/>
</dbReference>
<evidence type="ECO:0000256" key="4">
    <source>
        <dbReference type="ARBA" id="ARBA00022989"/>
    </source>
</evidence>